<dbReference type="AlphaFoldDB" id="A0AB37B1U6"/>
<evidence type="ECO:0000256" key="1">
    <source>
        <dbReference type="SAM" id="MobiDB-lite"/>
    </source>
</evidence>
<sequence>MAGKTTEGRDDESWRNQPATLLTNTSAHDVLEGAQETAAALPQVSARSAKREAHPHRDLHTRRSDDDRRDDARVRRLRLPVPRRSIGTPCTRRSDRATAAPSSAKPAARIHRIASGRPTFRTSTTGCRTTRDR</sequence>
<dbReference type="EMBL" id="PVFR01000010">
    <property type="protein sequence ID" value="PRE54816.1"/>
    <property type="molecule type" value="Genomic_DNA"/>
</dbReference>
<feature type="compositionally biased region" description="Basic and acidic residues" evidence="1">
    <location>
        <begin position="49"/>
        <end position="74"/>
    </location>
</feature>
<comment type="caution">
    <text evidence="2">The sequence shown here is derived from an EMBL/GenBank/DDBJ whole genome shotgun (WGS) entry which is preliminary data.</text>
</comment>
<feature type="compositionally biased region" description="Basic and acidic residues" evidence="1">
    <location>
        <begin position="1"/>
        <end position="14"/>
    </location>
</feature>
<evidence type="ECO:0000313" key="2">
    <source>
        <dbReference type="EMBL" id="PRE54816.1"/>
    </source>
</evidence>
<feature type="compositionally biased region" description="Low complexity" evidence="1">
    <location>
        <begin position="119"/>
        <end position="133"/>
    </location>
</feature>
<organism evidence="2 3">
    <name type="scientific">Burkholderia multivorans</name>
    <dbReference type="NCBI Taxonomy" id="87883"/>
    <lineage>
        <taxon>Bacteria</taxon>
        <taxon>Pseudomonadati</taxon>
        <taxon>Pseudomonadota</taxon>
        <taxon>Betaproteobacteria</taxon>
        <taxon>Burkholderiales</taxon>
        <taxon>Burkholderiaceae</taxon>
        <taxon>Burkholderia</taxon>
        <taxon>Burkholderia cepacia complex</taxon>
    </lineage>
</organism>
<proteinExistence type="predicted"/>
<accession>A0AB37B1U6</accession>
<protein>
    <submittedName>
        <fullName evidence="2">Uncharacterized protein</fullName>
    </submittedName>
</protein>
<feature type="compositionally biased region" description="Low complexity" evidence="1">
    <location>
        <begin position="97"/>
        <end position="107"/>
    </location>
</feature>
<feature type="region of interest" description="Disordered" evidence="1">
    <location>
        <begin position="1"/>
        <end position="133"/>
    </location>
</feature>
<name>A0AB37B1U6_9BURK</name>
<reference evidence="2 3" key="1">
    <citation type="submission" date="2018-03" db="EMBL/GenBank/DDBJ databases">
        <authorList>
            <person name="Nguyen K."/>
            <person name="Fouts D."/>
            <person name="Sutton G."/>
        </authorList>
    </citation>
    <scope>NUCLEOTIDE SEQUENCE [LARGE SCALE GENOMIC DNA]</scope>
    <source>
        <strain evidence="2 3">AU14328</strain>
    </source>
</reference>
<feature type="compositionally biased region" description="Polar residues" evidence="1">
    <location>
        <begin position="15"/>
        <end position="27"/>
    </location>
</feature>
<evidence type="ECO:0000313" key="3">
    <source>
        <dbReference type="Proteomes" id="UP000237811"/>
    </source>
</evidence>
<gene>
    <name evidence="2" type="ORF">C6P99_03145</name>
</gene>
<dbReference type="Proteomes" id="UP000237811">
    <property type="component" value="Unassembled WGS sequence"/>
</dbReference>